<dbReference type="Gene3D" id="3.40.50.720">
    <property type="entry name" value="NAD(P)-binding Rossmann-like Domain"/>
    <property type="match status" value="1"/>
</dbReference>
<dbReference type="InterPro" id="IPR036291">
    <property type="entry name" value="NAD(P)-bd_dom_sf"/>
</dbReference>
<dbReference type="GO" id="GO:0008667">
    <property type="term" value="F:2,3-dihydro-2,3-dihydroxybenzoate dehydrogenase activity"/>
    <property type="evidence" value="ECO:0007669"/>
    <property type="project" value="InterPro"/>
</dbReference>
<reference evidence="3" key="1">
    <citation type="submission" date="2020-04" db="EMBL/GenBank/DDBJ databases">
        <title>Hybrid Assembly of Korean Phytophthora infestans isolates.</title>
        <authorList>
            <person name="Prokchorchik M."/>
            <person name="Lee Y."/>
            <person name="Seo J."/>
            <person name="Cho J.-H."/>
            <person name="Park Y.-E."/>
            <person name="Jang D.-C."/>
            <person name="Im J.-S."/>
            <person name="Choi J.-G."/>
            <person name="Park H.-J."/>
            <person name="Lee G.-B."/>
            <person name="Lee Y.-G."/>
            <person name="Hong S.-Y."/>
            <person name="Cho K."/>
            <person name="Sohn K.H."/>
        </authorList>
    </citation>
    <scope>NUCLEOTIDE SEQUENCE</scope>
    <source>
        <strain evidence="3">KR_1_A1</strain>
    </source>
</reference>
<organism evidence="3 4">
    <name type="scientific">Phytophthora infestans</name>
    <name type="common">Potato late blight agent</name>
    <name type="synonym">Botrytis infestans</name>
    <dbReference type="NCBI Taxonomy" id="4787"/>
    <lineage>
        <taxon>Eukaryota</taxon>
        <taxon>Sar</taxon>
        <taxon>Stramenopiles</taxon>
        <taxon>Oomycota</taxon>
        <taxon>Peronosporomycetes</taxon>
        <taxon>Peronosporales</taxon>
        <taxon>Peronosporaceae</taxon>
        <taxon>Phytophthora</taxon>
    </lineage>
</organism>
<comment type="similarity">
    <text evidence="1">Belongs to the short-chain dehydrogenases/reductases (SDR) family.</text>
</comment>
<comment type="caution">
    <text evidence="3">The sequence shown here is derived from an EMBL/GenBank/DDBJ whole genome shotgun (WGS) entry which is preliminary data.</text>
</comment>
<sequence length="157" mass="17049">MPPSSLRWDESQMPSQHGRLIIVTGANAGLGFSTSFGFARAGGHVILACRNETRGAEAERKINDQCQGDEDSVGKAEYMQLDIGSMQSVREFASAFKTRFSGRRLDILVLNAGVKAVEYGETVDGFEQQFGVNHLGHFSCINSVAASCDENGRVRNC</sequence>
<dbReference type="InterPro" id="IPR003560">
    <property type="entry name" value="DHB_DH"/>
</dbReference>
<dbReference type="Pfam" id="PF00106">
    <property type="entry name" value="adh_short"/>
    <property type="match status" value="1"/>
</dbReference>
<dbReference type="InterPro" id="IPR002347">
    <property type="entry name" value="SDR_fam"/>
</dbReference>
<accession>A0A833SSK9</accession>
<dbReference type="Proteomes" id="UP000602510">
    <property type="component" value="Unassembled WGS sequence"/>
</dbReference>
<keyword evidence="4" id="KW-1185">Reference proteome</keyword>
<dbReference type="PRINTS" id="PR01397">
    <property type="entry name" value="DHBDHDRGNASE"/>
</dbReference>
<evidence type="ECO:0000313" key="4">
    <source>
        <dbReference type="Proteomes" id="UP000602510"/>
    </source>
</evidence>
<dbReference type="PANTHER" id="PTHR24320:SF148">
    <property type="entry name" value="NAD(P)-BINDING ROSSMANN-FOLD SUPERFAMILY PROTEIN"/>
    <property type="match status" value="1"/>
</dbReference>
<dbReference type="PANTHER" id="PTHR24320">
    <property type="entry name" value="RETINOL DEHYDROGENASE"/>
    <property type="match status" value="1"/>
</dbReference>
<evidence type="ECO:0000256" key="1">
    <source>
        <dbReference type="ARBA" id="ARBA00006484"/>
    </source>
</evidence>
<dbReference type="EMBL" id="WSZM01000582">
    <property type="protein sequence ID" value="KAF4031409.1"/>
    <property type="molecule type" value="Genomic_DNA"/>
</dbReference>
<proteinExistence type="inferred from homology"/>
<dbReference type="GO" id="GO:0019290">
    <property type="term" value="P:siderophore biosynthetic process"/>
    <property type="evidence" value="ECO:0007669"/>
    <property type="project" value="InterPro"/>
</dbReference>
<keyword evidence="2" id="KW-0560">Oxidoreductase</keyword>
<protein>
    <submittedName>
        <fullName evidence="3">Short chain dehydrogenase</fullName>
    </submittedName>
</protein>
<gene>
    <name evidence="3" type="ORF">GN244_ATG16717</name>
</gene>
<dbReference type="AlphaFoldDB" id="A0A833SSK9"/>
<evidence type="ECO:0000256" key="2">
    <source>
        <dbReference type="ARBA" id="ARBA00023002"/>
    </source>
</evidence>
<dbReference type="SUPFAM" id="SSF51735">
    <property type="entry name" value="NAD(P)-binding Rossmann-fold domains"/>
    <property type="match status" value="1"/>
</dbReference>
<evidence type="ECO:0000313" key="3">
    <source>
        <dbReference type="EMBL" id="KAF4031409.1"/>
    </source>
</evidence>
<name>A0A833SSK9_PHYIN</name>